<evidence type="ECO:0000313" key="1">
    <source>
        <dbReference type="EMBL" id="EEH65879.1"/>
    </source>
</evidence>
<protein>
    <recommendedName>
        <fullName evidence="3">Phage protein Gp19/Gp15/Gp42</fullName>
    </recommendedName>
</protein>
<dbReference type="HOGENOM" id="CLU_161233_0_0_11"/>
<evidence type="ECO:0008006" key="3">
    <source>
        <dbReference type="Google" id="ProtNLM"/>
    </source>
</evidence>
<organism evidence="1 2">
    <name type="scientific">Actinomyces urogenitalis DSM 15434</name>
    <dbReference type="NCBI Taxonomy" id="525246"/>
    <lineage>
        <taxon>Bacteria</taxon>
        <taxon>Bacillati</taxon>
        <taxon>Actinomycetota</taxon>
        <taxon>Actinomycetes</taxon>
        <taxon>Actinomycetales</taxon>
        <taxon>Actinomycetaceae</taxon>
        <taxon>Actinomyces</taxon>
    </lineage>
</organism>
<comment type="caution">
    <text evidence="1">The sequence shown here is derived from an EMBL/GenBank/DDBJ whole genome shotgun (WGS) entry which is preliminary data.</text>
</comment>
<dbReference type="EMBL" id="ACFH01000096">
    <property type="protein sequence ID" value="EEH65879.1"/>
    <property type="molecule type" value="Genomic_DNA"/>
</dbReference>
<gene>
    <name evidence="1" type="ORF">HMPREF0058_1245</name>
</gene>
<dbReference type="OrthoDB" id="4775612at2"/>
<keyword evidence="2" id="KW-1185">Reference proteome</keyword>
<name>C0W5V1_9ACTO</name>
<evidence type="ECO:0000313" key="2">
    <source>
        <dbReference type="Proteomes" id="UP000004778"/>
    </source>
</evidence>
<accession>C0W5V1</accession>
<dbReference type="RefSeq" id="WP_006548209.1">
    <property type="nucleotide sequence ID" value="NZ_DS999574.1"/>
</dbReference>
<dbReference type="Proteomes" id="UP000004778">
    <property type="component" value="Unassembled WGS sequence"/>
</dbReference>
<sequence>MEQMDQSPLHDAVAAALRRCLTDDEIEQATHLATGAHALIRGHLGQDPPDEASDVVSYVVAQMIARALSRAGDVPAGLASLTATTGPFSLAHGYSTDSQGGGVWLTRQDQIMLRPWRTGVVSVPLTSERYP</sequence>
<reference evidence="1 2" key="1">
    <citation type="submission" date="2009-01" db="EMBL/GenBank/DDBJ databases">
        <authorList>
            <person name="Qin X."/>
            <person name="Bachman B."/>
            <person name="Battles P."/>
            <person name="Bell A."/>
            <person name="Bess C."/>
            <person name="Bickham C."/>
            <person name="Chaboub L."/>
            <person name="Chen D."/>
            <person name="Coyle M."/>
            <person name="Deiros D.R."/>
            <person name="Dinh H."/>
            <person name="Forbes L."/>
            <person name="Fowler G."/>
            <person name="Francisco L."/>
            <person name="Fu Q."/>
            <person name="Gubbala S."/>
            <person name="Hale W."/>
            <person name="Han Y."/>
            <person name="Hemphill L."/>
            <person name="Highlander S.K."/>
            <person name="Hirani K."/>
            <person name="Hogues M."/>
            <person name="Jackson L."/>
            <person name="Jakkamsetti A."/>
            <person name="Javaid M."/>
            <person name="Jiang H."/>
            <person name="Korchina V."/>
            <person name="Kovar C."/>
            <person name="Lara F."/>
            <person name="Lee S."/>
            <person name="Mata R."/>
            <person name="Mathew T."/>
            <person name="Moen C."/>
            <person name="Morales K."/>
            <person name="Munidasa M."/>
            <person name="Nazareth L."/>
            <person name="Ngo R."/>
            <person name="Nguyen L."/>
            <person name="Okwuonu G."/>
            <person name="Ongeri F."/>
            <person name="Patil S."/>
            <person name="Petrosino J."/>
            <person name="Pham C."/>
            <person name="Pham P."/>
            <person name="Pu L.-L."/>
            <person name="Puazo M."/>
            <person name="Raj R."/>
            <person name="Reid J."/>
            <person name="Rouhana J."/>
            <person name="Saada N."/>
            <person name="Shang Y."/>
            <person name="Simmons D."/>
            <person name="Thornton R."/>
            <person name="Warren J."/>
            <person name="Weissenberger G."/>
            <person name="Zhang J."/>
            <person name="Zhang L."/>
            <person name="Zhou C."/>
            <person name="Zhu D."/>
            <person name="Muzny D."/>
            <person name="Worley K."/>
            <person name="Gibbs R."/>
        </authorList>
    </citation>
    <scope>NUCLEOTIDE SEQUENCE [LARGE SCALE GENOMIC DNA]</scope>
    <source>
        <strain evidence="1 2">DSM 15434</strain>
    </source>
</reference>
<dbReference type="AlphaFoldDB" id="C0W5V1"/>
<proteinExistence type="predicted"/>